<evidence type="ECO:0000256" key="1">
    <source>
        <dbReference type="ARBA" id="ARBA00009176"/>
    </source>
</evidence>
<accession>A0A0C3QRA2</accession>
<dbReference type="Proteomes" id="UP000054248">
    <property type="component" value="Unassembled WGS sequence"/>
</dbReference>
<sequence>MSPIPIWLDSDPGHDDAVAILLACSLPQVKLLGLSTVHGNATADFTFTNGVRLLEFYAADPGVKVWRGADKPLIRPTRADPEIHGANGLGGADELPDLADEGVKARLERSKGLKAIQGMASAISETYRSGEGQKVTLIATGPLTNVALFVSVYPELIEGVEQIVFMGGGVGIGNRSPVAEFNILCDPEAAQIVLDVPIPKVMIPLNVTHTALLTSSRHAQLLDPTSDWKEGLLPGATTPLRSVLSSALSFFVETYKSTFGFMDGPPLHDVLTVAYIAAPQLFRTTRYRVDVELGVSHSMGETVVDLYRYRQCDDSWGRSGLNCLVATDADVPKIFDIILRAVHLCDDRRAKRSS</sequence>
<evidence type="ECO:0000256" key="3">
    <source>
        <dbReference type="ARBA" id="ARBA00023295"/>
    </source>
</evidence>
<dbReference type="GO" id="GO:0005829">
    <property type="term" value="C:cytosol"/>
    <property type="evidence" value="ECO:0007669"/>
    <property type="project" value="TreeGrafter"/>
</dbReference>
<keyword evidence="2" id="KW-0378">Hydrolase</keyword>
<keyword evidence="3" id="KW-0326">Glycosidase</keyword>
<dbReference type="HOGENOM" id="CLU_036838_2_0_1"/>
<dbReference type="GO" id="GO:0008477">
    <property type="term" value="F:purine nucleosidase activity"/>
    <property type="evidence" value="ECO:0007669"/>
    <property type="project" value="TreeGrafter"/>
</dbReference>
<dbReference type="AlphaFoldDB" id="A0A0C3QRA2"/>
<evidence type="ECO:0000256" key="2">
    <source>
        <dbReference type="ARBA" id="ARBA00022801"/>
    </source>
</evidence>
<dbReference type="PANTHER" id="PTHR12304">
    <property type="entry name" value="INOSINE-URIDINE PREFERRING NUCLEOSIDE HYDROLASE"/>
    <property type="match status" value="1"/>
</dbReference>
<dbReference type="EMBL" id="KN822974">
    <property type="protein sequence ID" value="KIO30264.1"/>
    <property type="molecule type" value="Genomic_DNA"/>
</dbReference>
<dbReference type="GO" id="GO:0045437">
    <property type="term" value="F:uridine nucleosidase activity"/>
    <property type="evidence" value="ECO:0007669"/>
    <property type="project" value="UniProtKB-ARBA"/>
</dbReference>
<organism evidence="5 6">
    <name type="scientific">Tulasnella calospora MUT 4182</name>
    <dbReference type="NCBI Taxonomy" id="1051891"/>
    <lineage>
        <taxon>Eukaryota</taxon>
        <taxon>Fungi</taxon>
        <taxon>Dikarya</taxon>
        <taxon>Basidiomycota</taxon>
        <taxon>Agaricomycotina</taxon>
        <taxon>Agaricomycetes</taxon>
        <taxon>Cantharellales</taxon>
        <taxon>Tulasnellaceae</taxon>
        <taxon>Tulasnella</taxon>
    </lineage>
</organism>
<protein>
    <recommendedName>
        <fullName evidence="4">Inosine/uridine-preferring nucleoside hydrolase domain-containing protein</fullName>
    </recommendedName>
</protein>
<name>A0A0C3QRA2_9AGAM</name>
<dbReference type="InterPro" id="IPR023186">
    <property type="entry name" value="IUNH"/>
</dbReference>
<evidence type="ECO:0000313" key="6">
    <source>
        <dbReference type="Proteomes" id="UP000054248"/>
    </source>
</evidence>
<dbReference type="InterPro" id="IPR015910">
    <property type="entry name" value="I/U_nuclsd_hydro_CS"/>
</dbReference>
<dbReference type="CDD" id="cd02651">
    <property type="entry name" value="nuc_hydro_IU_UC_XIUA"/>
    <property type="match status" value="1"/>
</dbReference>
<dbReference type="PANTHER" id="PTHR12304:SF4">
    <property type="entry name" value="URIDINE NUCLEOSIDASE"/>
    <property type="match status" value="1"/>
</dbReference>
<dbReference type="PROSITE" id="PS01247">
    <property type="entry name" value="IUNH"/>
    <property type="match status" value="1"/>
</dbReference>
<reference evidence="6" key="2">
    <citation type="submission" date="2015-01" db="EMBL/GenBank/DDBJ databases">
        <title>Evolutionary Origins and Diversification of the Mycorrhizal Mutualists.</title>
        <authorList>
            <consortium name="DOE Joint Genome Institute"/>
            <consortium name="Mycorrhizal Genomics Consortium"/>
            <person name="Kohler A."/>
            <person name="Kuo A."/>
            <person name="Nagy L.G."/>
            <person name="Floudas D."/>
            <person name="Copeland A."/>
            <person name="Barry K.W."/>
            <person name="Cichocki N."/>
            <person name="Veneault-Fourrey C."/>
            <person name="LaButti K."/>
            <person name="Lindquist E.A."/>
            <person name="Lipzen A."/>
            <person name="Lundell T."/>
            <person name="Morin E."/>
            <person name="Murat C."/>
            <person name="Riley R."/>
            <person name="Ohm R."/>
            <person name="Sun H."/>
            <person name="Tunlid A."/>
            <person name="Henrissat B."/>
            <person name="Grigoriev I.V."/>
            <person name="Hibbett D.S."/>
            <person name="Martin F."/>
        </authorList>
    </citation>
    <scope>NUCLEOTIDE SEQUENCE [LARGE SCALE GENOMIC DNA]</scope>
    <source>
        <strain evidence="6">MUT 4182</strain>
    </source>
</reference>
<comment type="similarity">
    <text evidence="1">Belongs to the IUNH family.</text>
</comment>
<feature type="domain" description="Inosine/uridine-preferring nucleoside hydrolase" evidence="4">
    <location>
        <begin position="6"/>
        <end position="335"/>
    </location>
</feature>
<dbReference type="Pfam" id="PF01156">
    <property type="entry name" value="IU_nuc_hydro"/>
    <property type="match status" value="1"/>
</dbReference>
<gene>
    <name evidence="5" type="ORF">M407DRAFT_225147</name>
</gene>
<evidence type="ECO:0000313" key="5">
    <source>
        <dbReference type="EMBL" id="KIO30264.1"/>
    </source>
</evidence>
<evidence type="ECO:0000259" key="4">
    <source>
        <dbReference type="Pfam" id="PF01156"/>
    </source>
</evidence>
<reference evidence="5 6" key="1">
    <citation type="submission" date="2014-04" db="EMBL/GenBank/DDBJ databases">
        <authorList>
            <consortium name="DOE Joint Genome Institute"/>
            <person name="Kuo A."/>
            <person name="Girlanda M."/>
            <person name="Perotto S."/>
            <person name="Kohler A."/>
            <person name="Nagy L.G."/>
            <person name="Floudas D."/>
            <person name="Copeland A."/>
            <person name="Barry K.W."/>
            <person name="Cichocki N."/>
            <person name="Veneault-Fourrey C."/>
            <person name="LaButti K."/>
            <person name="Lindquist E.A."/>
            <person name="Lipzen A."/>
            <person name="Lundell T."/>
            <person name="Morin E."/>
            <person name="Murat C."/>
            <person name="Sun H."/>
            <person name="Tunlid A."/>
            <person name="Henrissat B."/>
            <person name="Grigoriev I.V."/>
            <person name="Hibbett D.S."/>
            <person name="Martin F."/>
            <person name="Nordberg H.P."/>
            <person name="Cantor M.N."/>
            <person name="Hua S.X."/>
        </authorList>
    </citation>
    <scope>NUCLEOTIDE SEQUENCE [LARGE SCALE GENOMIC DNA]</scope>
    <source>
        <strain evidence="5 6">MUT 4182</strain>
    </source>
</reference>
<keyword evidence="6" id="KW-1185">Reference proteome</keyword>
<dbReference type="SUPFAM" id="SSF53590">
    <property type="entry name" value="Nucleoside hydrolase"/>
    <property type="match status" value="1"/>
</dbReference>
<dbReference type="STRING" id="1051891.A0A0C3QRA2"/>
<dbReference type="OrthoDB" id="432381at2759"/>
<dbReference type="Gene3D" id="3.90.245.10">
    <property type="entry name" value="Ribonucleoside hydrolase-like"/>
    <property type="match status" value="1"/>
</dbReference>
<dbReference type="InterPro" id="IPR001910">
    <property type="entry name" value="Inosine/uridine_hydrolase_dom"/>
</dbReference>
<dbReference type="GO" id="GO:0006152">
    <property type="term" value="P:purine nucleoside catabolic process"/>
    <property type="evidence" value="ECO:0007669"/>
    <property type="project" value="TreeGrafter"/>
</dbReference>
<proteinExistence type="inferred from homology"/>
<dbReference type="InterPro" id="IPR036452">
    <property type="entry name" value="Ribo_hydro-like"/>
</dbReference>